<evidence type="ECO:0000256" key="1">
    <source>
        <dbReference type="SAM" id="MobiDB-lite"/>
    </source>
</evidence>
<dbReference type="AlphaFoldDB" id="A0A150G9U0"/>
<feature type="compositionally biased region" description="Basic and acidic residues" evidence="1">
    <location>
        <begin position="316"/>
        <end position="329"/>
    </location>
</feature>
<proteinExistence type="predicted"/>
<dbReference type="Proteomes" id="UP000075714">
    <property type="component" value="Unassembled WGS sequence"/>
</dbReference>
<protein>
    <submittedName>
        <fullName evidence="2">Uncharacterized protein</fullName>
    </submittedName>
</protein>
<name>A0A150G9U0_GONPE</name>
<evidence type="ECO:0000313" key="3">
    <source>
        <dbReference type="Proteomes" id="UP000075714"/>
    </source>
</evidence>
<reference evidence="3" key="1">
    <citation type="journal article" date="2016" name="Nat. Commun.">
        <title>The Gonium pectorale genome demonstrates co-option of cell cycle regulation during the evolution of multicellularity.</title>
        <authorList>
            <person name="Hanschen E.R."/>
            <person name="Marriage T.N."/>
            <person name="Ferris P.J."/>
            <person name="Hamaji T."/>
            <person name="Toyoda A."/>
            <person name="Fujiyama A."/>
            <person name="Neme R."/>
            <person name="Noguchi H."/>
            <person name="Minakuchi Y."/>
            <person name="Suzuki M."/>
            <person name="Kawai-Toyooka H."/>
            <person name="Smith D.R."/>
            <person name="Sparks H."/>
            <person name="Anderson J."/>
            <person name="Bakaric R."/>
            <person name="Luria V."/>
            <person name="Karger A."/>
            <person name="Kirschner M.W."/>
            <person name="Durand P.M."/>
            <person name="Michod R.E."/>
            <person name="Nozaki H."/>
            <person name="Olson B.J."/>
        </authorList>
    </citation>
    <scope>NUCLEOTIDE SEQUENCE [LARGE SCALE GENOMIC DNA]</scope>
    <source>
        <strain evidence="3">NIES-2863</strain>
    </source>
</reference>
<keyword evidence="3" id="KW-1185">Reference proteome</keyword>
<evidence type="ECO:0000313" key="2">
    <source>
        <dbReference type="EMBL" id="KXZ46533.1"/>
    </source>
</evidence>
<dbReference type="OrthoDB" id="537465at2759"/>
<gene>
    <name evidence="2" type="ORF">GPECTOR_43g970</name>
</gene>
<dbReference type="EMBL" id="LSYV01000044">
    <property type="protein sequence ID" value="KXZ46533.1"/>
    <property type="molecule type" value="Genomic_DNA"/>
</dbReference>
<sequence>MNATEKLKLLHELEIIGAETSNVCEEDLHLLWTGGYRTAKHLRSATREGLLKAGLSLALVDYLLRLQVAELQKAVEELRAIAKDLRSILYQAASTISKSRLLDVRHALKAVIVPFLDDPTLDDLLGTQTEATVWDCDTVEDSLREWAMKEIEEGMARQSQGAHRQGRQRVQWYSGRDNTIEIRFPGLRFAVSGKNDVVLGVKSFGTEELGAVLGVVLKKKLTRQGLRQAEAQFYLWQCSSQYPFCQVITDLQTGGVAYYSDGFDQEGYLRVVFRVFVDMEKLHLFMAQLVNALPADIEAPLRPRAGPELPAAFPRELPEPRRVKPERDPPAAPELAGGLPN</sequence>
<accession>A0A150G9U0</accession>
<organism evidence="2 3">
    <name type="scientific">Gonium pectorale</name>
    <name type="common">Green alga</name>
    <dbReference type="NCBI Taxonomy" id="33097"/>
    <lineage>
        <taxon>Eukaryota</taxon>
        <taxon>Viridiplantae</taxon>
        <taxon>Chlorophyta</taxon>
        <taxon>core chlorophytes</taxon>
        <taxon>Chlorophyceae</taxon>
        <taxon>CS clade</taxon>
        <taxon>Chlamydomonadales</taxon>
        <taxon>Volvocaceae</taxon>
        <taxon>Gonium</taxon>
    </lineage>
</organism>
<comment type="caution">
    <text evidence="2">The sequence shown here is derived from an EMBL/GenBank/DDBJ whole genome shotgun (WGS) entry which is preliminary data.</text>
</comment>
<feature type="region of interest" description="Disordered" evidence="1">
    <location>
        <begin position="306"/>
        <end position="341"/>
    </location>
</feature>